<proteinExistence type="predicted"/>
<dbReference type="InterPro" id="IPR003000">
    <property type="entry name" value="Sirtuin"/>
</dbReference>
<sequence length="495" mass="55706">MRRRTNANRKAQVSVRSEREVVREYDRTFPSPSLCALEVIVRLVLVDLSSSSIFTGRCRHNWKHTKKNYIGSAGNPFFSSSSSSLSSTPITPHLLPLRFDNTIQATRRFSSFFNVFKEERQIIMEKEEQTSTTIDTTYVTISHDDHRGNNNVDDASSAAVGGSTLNDDDDYSFDGDNFSNKKSDAEDDASAGLAKEMAQKLEIHDEDEDEDEDDEDPTIKAIAEWIREKSCSNIIVLSGAGVSCSAGIPDFRTPGTGLYDNLEKYNLPFPEAVFDLGFYRNNPSPFVNLANELWPGLKFSPTLTHSFITLLDRKNLLLRNYTQNIDMLEILSGVDEEKLVECHGHFRTASCIKCKSNYDGSECRRIILEEQKAPNCRRCGGLVKPDIVFFGEGLPDRFHRLLRKDLKKADLLIVMGTSLTVAPVSLIPTMVSPRCRRVLLNNELVGNFSVKKKGRDIFAEGDCDESVKKLCKMLGWGKELKELNKSTQIKEKNSK</sequence>
<evidence type="ECO:0000256" key="6">
    <source>
        <dbReference type="PROSITE-ProRule" id="PRU00236"/>
    </source>
</evidence>
<feature type="binding site" evidence="6">
    <location>
        <position position="354"/>
    </location>
    <ligand>
        <name>Zn(2+)</name>
        <dbReference type="ChEBI" id="CHEBI:29105"/>
    </ligand>
</feature>
<dbReference type="Pfam" id="PF02146">
    <property type="entry name" value="SIR2"/>
    <property type="match status" value="1"/>
</dbReference>
<dbReference type="PROSITE" id="PS50305">
    <property type="entry name" value="SIRTUIN"/>
    <property type="match status" value="1"/>
</dbReference>
<feature type="binding site" evidence="6">
    <location>
        <position position="379"/>
    </location>
    <ligand>
        <name>Zn(2+)</name>
        <dbReference type="ChEBI" id="CHEBI:29105"/>
    </ligand>
</feature>
<reference evidence="9" key="1">
    <citation type="submission" date="2021-01" db="EMBL/GenBank/DDBJ databases">
        <authorList>
            <person name="Corre E."/>
            <person name="Pelletier E."/>
            <person name="Niang G."/>
            <person name="Scheremetjew M."/>
            <person name="Finn R."/>
            <person name="Kale V."/>
            <person name="Holt S."/>
            <person name="Cochrane G."/>
            <person name="Meng A."/>
            <person name="Brown T."/>
            <person name="Cohen L."/>
        </authorList>
    </citation>
    <scope>NUCLEOTIDE SEQUENCE</scope>
    <source>
        <strain evidence="9">GSO104</strain>
    </source>
</reference>
<dbReference type="InterPro" id="IPR026591">
    <property type="entry name" value="Sirtuin_cat_small_dom_sf"/>
</dbReference>
<dbReference type="InterPro" id="IPR026590">
    <property type="entry name" value="Ssirtuin_cat_dom"/>
</dbReference>
<dbReference type="InterPro" id="IPR050134">
    <property type="entry name" value="NAD-dep_sirtuin_deacylases"/>
</dbReference>
<organism evidence="9">
    <name type="scientific">Ditylum brightwellii</name>
    <dbReference type="NCBI Taxonomy" id="49249"/>
    <lineage>
        <taxon>Eukaryota</taxon>
        <taxon>Sar</taxon>
        <taxon>Stramenopiles</taxon>
        <taxon>Ochrophyta</taxon>
        <taxon>Bacillariophyta</taxon>
        <taxon>Mediophyceae</taxon>
        <taxon>Lithodesmiophycidae</taxon>
        <taxon>Lithodesmiales</taxon>
        <taxon>Lithodesmiaceae</taxon>
        <taxon>Ditylum</taxon>
    </lineage>
</organism>
<evidence type="ECO:0000256" key="2">
    <source>
        <dbReference type="ARBA" id="ARBA00022679"/>
    </source>
</evidence>
<dbReference type="GO" id="GO:0017136">
    <property type="term" value="F:histone deacetylase activity, NAD-dependent"/>
    <property type="evidence" value="ECO:0007669"/>
    <property type="project" value="TreeGrafter"/>
</dbReference>
<evidence type="ECO:0000313" key="9">
    <source>
        <dbReference type="EMBL" id="CAE4629883.1"/>
    </source>
</evidence>
<comment type="cofactor">
    <cofactor evidence="1">
        <name>Zn(2+)</name>
        <dbReference type="ChEBI" id="CHEBI:29105"/>
    </cofactor>
</comment>
<dbReference type="Gene3D" id="3.30.1600.10">
    <property type="entry name" value="SIR2/SIRT2 'Small Domain"/>
    <property type="match status" value="1"/>
</dbReference>
<feature type="region of interest" description="Disordered" evidence="7">
    <location>
        <begin position="143"/>
        <end position="192"/>
    </location>
</feature>
<dbReference type="EMBL" id="HBNS01034261">
    <property type="protein sequence ID" value="CAE4629883.1"/>
    <property type="molecule type" value="Transcribed_RNA"/>
</dbReference>
<dbReference type="GO" id="GO:0070403">
    <property type="term" value="F:NAD+ binding"/>
    <property type="evidence" value="ECO:0007669"/>
    <property type="project" value="InterPro"/>
</dbReference>
<keyword evidence="3 6" id="KW-0479">Metal-binding</keyword>
<dbReference type="PANTHER" id="PTHR11085:SF6">
    <property type="entry name" value="NAD-DEPENDENT PROTEIN DEACETYLASE SIRTUIN-2"/>
    <property type="match status" value="1"/>
</dbReference>
<dbReference type="Gene3D" id="3.40.50.1220">
    <property type="entry name" value="TPP-binding domain"/>
    <property type="match status" value="1"/>
</dbReference>
<keyword evidence="4 6" id="KW-0862">Zinc</keyword>
<evidence type="ECO:0000256" key="3">
    <source>
        <dbReference type="ARBA" id="ARBA00022723"/>
    </source>
</evidence>
<accession>A0A7S4VZN9</accession>
<feature type="binding site" evidence="6">
    <location>
        <position position="351"/>
    </location>
    <ligand>
        <name>Zn(2+)</name>
        <dbReference type="ChEBI" id="CHEBI:29105"/>
    </ligand>
</feature>
<evidence type="ECO:0000259" key="8">
    <source>
        <dbReference type="PROSITE" id="PS50305"/>
    </source>
</evidence>
<gene>
    <name evidence="9" type="ORF">DBRI00130_LOCUS26812</name>
</gene>
<feature type="domain" description="Deacetylase sirtuin-type" evidence="8">
    <location>
        <begin position="212"/>
        <end position="477"/>
    </location>
</feature>
<dbReference type="SUPFAM" id="SSF52467">
    <property type="entry name" value="DHS-like NAD/FAD-binding domain"/>
    <property type="match status" value="1"/>
</dbReference>
<dbReference type="GO" id="GO:0046872">
    <property type="term" value="F:metal ion binding"/>
    <property type="evidence" value="ECO:0007669"/>
    <property type="project" value="UniProtKB-KW"/>
</dbReference>
<protein>
    <recommendedName>
        <fullName evidence="8">Deacetylase sirtuin-type domain-containing protein</fullName>
    </recommendedName>
</protein>
<evidence type="ECO:0000256" key="1">
    <source>
        <dbReference type="ARBA" id="ARBA00001947"/>
    </source>
</evidence>
<evidence type="ECO:0000256" key="7">
    <source>
        <dbReference type="SAM" id="MobiDB-lite"/>
    </source>
</evidence>
<dbReference type="PANTHER" id="PTHR11085">
    <property type="entry name" value="NAD-DEPENDENT PROTEIN DEACYLASE SIRTUIN-5, MITOCHONDRIAL-RELATED"/>
    <property type="match status" value="1"/>
</dbReference>
<evidence type="ECO:0000256" key="4">
    <source>
        <dbReference type="ARBA" id="ARBA00022833"/>
    </source>
</evidence>
<feature type="binding site" evidence="6">
    <location>
        <position position="376"/>
    </location>
    <ligand>
        <name>Zn(2+)</name>
        <dbReference type="ChEBI" id="CHEBI:29105"/>
    </ligand>
</feature>
<dbReference type="InterPro" id="IPR029035">
    <property type="entry name" value="DHS-like_NAD/FAD-binding_dom"/>
</dbReference>
<keyword evidence="5" id="KW-0520">NAD</keyword>
<dbReference type="CDD" id="cd01408">
    <property type="entry name" value="SIRT1"/>
    <property type="match status" value="1"/>
</dbReference>
<name>A0A7S4VZN9_9STRA</name>
<evidence type="ECO:0000256" key="5">
    <source>
        <dbReference type="ARBA" id="ARBA00023027"/>
    </source>
</evidence>
<keyword evidence="2" id="KW-0808">Transferase</keyword>
<dbReference type="GO" id="GO:0005634">
    <property type="term" value="C:nucleus"/>
    <property type="evidence" value="ECO:0007669"/>
    <property type="project" value="TreeGrafter"/>
</dbReference>
<dbReference type="AlphaFoldDB" id="A0A7S4VZN9"/>
<feature type="active site" description="Proton acceptor" evidence="6">
    <location>
        <position position="343"/>
    </location>
</feature>